<gene>
    <name evidence="1" type="ORF">AAV99_05505</name>
</gene>
<dbReference type="STRING" id="874156.GCA_001021555_00174"/>
<dbReference type="AlphaFoldDB" id="A0A0H0XSM5"/>
<sequence length="71" mass="6966">MIGKIIGAGVGAALSKQTRSIGGTTGAVLGTVAVPIISRMSLPAMLAIAAGGYVVKKFADKGRTGAPRANV</sequence>
<reference evidence="1 2" key="1">
    <citation type="submission" date="2015-04" db="EMBL/GenBank/DDBJ databases">
        <title>The draft genome sequence of Erythrobacter marinus HWDM-33.</title>
        <authorList>
            <person name="Zhuang L."/>
            <person name="Liu Y."/>
            <person name="Shao Z."/>
        </authorList>
    </citation>
    <scope>NUCLEOTIDE SEQUENCE [LARGE SCALE GENOMIC DNA]</scope>
    <source>
        <strain evidence="1 2">HWDM-33</strain>
    </source>
</reference>
<comment type="caution">
    <text evidence="1">The sequence shown here is derived from an EMBL/GenBank/DDBJ whole genome shotgun (WGS) entry which is preliminary data.</text>
</comment>
<keyword evidence="2" id="KW-1185">Reference proteome</keyword>
<dbReference type="EMBL" id="LBHU01000001">
    <property type="protein sequence ID" value="KLI64947.1"/>
    <property type="molecule type" value="Genomic_DNA"/>
</dbReference>
<dbReference type="RefSeq" id="WP_047093190.1">
    <property type="nucleotide sequence ID" value="NZ_LBHU01000001.1"/>
</dbReference>
<accession>A0A0H0XSM5</accession>
<name>A0A0H0XSM5_9SPHN</name>
<protein>
    <submittedName>
        <fullName evidence="1">Uncharacterized protein</fullName>
    </submittedName>
</protein>
<dbReference type="OrthoDB" id="7392176at2"/>
<evidence type="ECO:0000313" key="1">
    <source>
        <dbReference type="EMBL" id="KLI64947.1"/>
    </source>
</evidence>
<proteinExistence type="predicted"/>
<evidence type="ECO:0000313" key="2">
    <source>
        <dbReference type="Proteomes" id="UP000053455"/>
    </source>
</evidence>
<organism evidence="1 2">
    <name type="scientific">Aurantiacibacter marinus</name>
    <dbReference type="NCBI Taxonomy" id="874156"/>
    <lineage>
        <taxon>Bacteria</taxon>
        <taxon>Pseudomonadati</taxon>
        <taxon>Pseudomonadota</taxon>
        <taxon>Alphaproteobacteria</taxon>
        <taxon>Sphingomonadales</taxon>
        <taxon>Erythrobacteraceae</taxon>
        <taxon>Aurantiacibacter</taxon>
    </lineage>
</organism>
<dbReference type="Proteomes" id="UP000053455">
    <property type="component" value="Unassembled WGS sequence"/>
</dbReference>
<dbReference type="PATRIC" id="fig|874156.12.peg.1141"/>